<name>L7KGI0_9ACTN</name>
<accession>L7KGI0</accession>
<evidence type="ECO:0000313" key="2">
    <source>
        <dbReference type="Proteomes" id="UP000010988"/>
    </source>
</evidence>
<gene>
    <name evidence="1" type="ORF">GOACH_03_00480</name>
</gene>
<comment type="caution">
    <text evidence="1">The sequence shown here is derived from an EMBL/GenBank/DDBJ whole genome shotgun (WGS) entry which is preliminary data.</text>
</comment>
<dbReference type="AlphaFoldDB" id="L7KGI0"/>
<proteinExistence type="predicted"/>
<reference evidence="1 2" key="1">
    <citation type="submission" date="2012-12" db="EMBL/GenBank/DDBJ databases">
        <title>Whole genome shotgun sequence of Gordonia aichiensis NBRC 108223.</title>
        <authorList>
            <person name="Isaki-Nakamura S."/>
            <person name="Hosoyama A."/>
            <person name="Tsuchikane K."/>
            <person name="Ando Y."/>
            <person name="Baba S."/>
            <person name="Ohji S."/>
            <person name="Hamada M."/>
            <person name="Tamura T."/>
            <person name="Yamazoe A."/>
            <person name="Yamazaki S."/>
            <person name="Fujita N."/>
        </authorList>
    </citation>
    <scope>NUCLEOTIDE SEQUENCE [LARGE SCALE GENOMIC DNA]</scope>
    <source>
        <strain evidence="1 2">NBRC 108223</strain>
    </source>
</reference>
<dbReference type="Proteomes" id="UP000010988">
    <property type="component" value="Unassembled WGS sequence"/>
</dbReference>
<keyword evidence="2" id="KW-1185">Reference proteome</keyword>
<evidence type="ECO:0000313" key="1">
    <source>
        <dbReference type="EMBL" id="GAC47032.1"/>
    </source>
</evidence>
<organism evidence="1 2">
    <name type="scientific">Gordonia aichiensis NBRC 108223</name>
    <dbReference type="NCBI Taxonomy" id="1220583"/>
    <lineage>
        <taxon>Bacteria</taxon>
        <taxon>Bacillati</taxon>
        <taxon>Actinomycetota</taxon>
        <taxon>Actinomycetes</taxon>
        <taxon>Mycobacteriales</taxon>
        <taxon>Gordoniaceae</taxon>
        <taxon>Gordonia</taxon>
    </lineage>
</organism>
<sequence length="126" mass="13441">MISAVAIGCGLGVVPGKADASVRALSIARPGGTGKYGAGCTYTLTARVTNDDLVTFSVRQPTRLVDGKLLRFTFDVMPRRHVAIFHWSPVVEGRFVLAARQGDSPWKLHDADVGRRLDLGSSCSGI</sequence>
<protein>
    <submittedName>
        <fullName evidence="1">Uncharacterized protein</fullName>
    </submittedName>
</protein>
<dbReference type="EMBL" id="BANR01000003">
    <property type="protein sequence ID" value="GAC47032.1"/>
    <property type="molecule type" value="Genomic_DNA"/>
</dbReference>